<gene>
    <name evidence="1" type="ORF">HNR50_003057</name>
</gene>
<sequence length="192" mass="21849">MKKTALKNRYFLMRHGHSVANEKGIIISSPVRGTSEYGLSEKGKKQVLTAAENFRGDAPLFIYASDFLRTAETAALLGEALGIDKIIFTEKLRERFFGEYEGKSNSFYSDIWKRDIVDCHNNDKGVESPVHVARRTESLINELEQRHKNCSLILVSHGDCLQILQTVFQNVPPETHRSLRHLETAEIREMAD</sequence>
<protein>
    <submittedName>
        <fullName evidence="1">Putative phosphoglycerate mutase</fullName>
        <ecNumber evidence="1">5.4.2.12</ecNumber>
    </submittedName>
</protein>
<comment type="caution">
    <text evidence="1">The sequence shown here is derived from an EMBL/GenBank/DDBJ whole genome shotgun (WGS) entry which is preliminary data.</text>
</comment>
<keyword evidence="2" id="KW-1185">Reference proteome</keyword>
<evidence type="ECO:0000313" key="2">
    <source>
        <dbReference type="Proteomes" id="UP000587760"/>
    </source>
</evidence>
<accession>A0A841RDS9</accession>
<dbReference type="AlphaFoldDB" id="A0A841RDS9"/>
<dbReference type="GO" id="GO:0004619">
    <property type="term" value="F:phosphoglycerate mutase activity"/>
    <property type="evidence" value="ECO:0007669"/>
    <property type="project" value="UniProtKB-EC"/>
</dbReference>
<dbReference type="EC" id="5.4.2.12" evidence="1"/>
<dbReference type="InterPro" id="IPR013078">
    <property type="entry name" value="His_Pase_superF_clade-1"/>
</dbReference>
<organism evidence="1 2">
    <name type="scientific">Spirochaeta isovalerica</name>
    <dbReference type="NCBI Taxonomy" id="150"/>
    <lineage>
        <taxon>Bacteria</taxon>
        <taxon>Pseudomonadati</taxon>
        <taxon>Spirochaetota</taxon>
        <taxon>Spirochaetia</taxon>
        <taxon>Spirochaetales</taxon>
        <taxon>Spirochaetaceae</taxon>
        <taxon>Spirochaeta</taxon>
    </lineage>
</organism>
<dbReference type="Pfam" id="PF00300">
    <property type="entry name" value="His_Phos_1"/>
    <property type="match status" value="1"/>
</dbReference>
<reference evidence="1 2" key="1">
    <citation type="submission" date="2020-08" db="EMBL/GenBank/DDBJ databases">
        <title>Genomic Encyclopedia of Type Strains, Phase IV (KMG-IV): sequencing the most valuable type-strain genomes for metagenomic binning, comparative biology and taxonomic classification.</title>
        <authorList>
            <person name="Goeker M."/>
        </authorList>
    </citation>
    <scope>NUCLEOTIDE SEQUENCE [LARGE SCALE GENOMIC DNA]</scope>
    <source>
        <strain evidence="1 2">DSM 2461</strain>
    </source>
</reference>
<proteinExistence type="predicted"/>
<name>A0A841RDS9_9SPIO</name>
<dbReference type="SMART" id="SM00855">
    <property type="entry name" value="PGAM"/>
    <property type="match status" value="1"/>
</dbReference>
<dbReference type="PIRSF" id="PIRSF000709">
    <property type="entry name" value="6PFK_2-Ptase"/>
    <property type="match status" value="1"/>
</dbReference>
<dbReference type="CDD" id="cd07067">
    <property type="entry name" value="HP_PGM_like"/>
    <property type="match status" value="1"/>
</dbReference>
<dbReference type="EMBL" id="JACHGJ010000006">
    <property type="protein sequence ID" value="MBB6481377.1"/>
    <property type="molecule type" value="Genomic_DNA"/>
</dbReference>
<dbReference type="SUPFAM" id="SSF53254">
    <property type="entry name" value="Phosphoglycerate mutase-like"/>
    <property type="match status" value="1"/>
</dbReference>
<evidence type="ECO:0000313" key="1">
    <source>
        <dbReference type="EMBL" id="MBB6481377.1"/>
    </source>
</evidence>
<dbReference type="RefSeq" id="WP_184747627.1">
    <property type="nucleotide sequence ID" value="NZ_JACHGJ010000006.1"/>
</dbReference>
<dbReference type="PANTHER" id="PTHR47821:SF2">
    <property type="entry name" value="PHOSPHOGLYCERATE MUTASE FAMILY PROTEIN"/>
    <property type="match status" value="1"/>
</dbReference>
<dbReference type="Gene3D" id="3.40.50.1240">
    <property type="entry name" value="Phosphoglycerate mutase-like"/>
    <property type="match status" value="1"/>
</dbReference>
<dbReference type="PANTHER" id="PTHR47821">
    <property type="entry name" value="PHOSPHOGLYCERATE MUTASE FAMILY PROTEIN"/>
    <property type="match status" value="1"/>
</dbReference>
<keyword evidence="1" id="KW-0413">Isomerase</keyword>
<dbReference type="Proteomes" id="UP000587760">
    <property type="component" value="Unassembled WGS sequence"/>
</dbReference>
<dbReference type="InterPro" id="IPR029033">
    <property type="entry name" value="His_PPase_superfam"/>
</dbReference>